<evidence type="ECO:0000313" key="3">
    <source>
        <dbReference type="Proteomes" id="UP000467841"/>
    </source>
</evidence>
<feature type="region of interest" description="Disordered" evidence="1">
    <location>
        <begin position="1"/>
        <end position="30"/>
    </location>
</feature>
<protein>
    <recommendedName>
        <fullName evidence="4">Serine-rich protein-like protein</fullName>
    </recommendedName>
</protein>
<dbReference type="AlphaFoldDB" id="A0A6D2LFN4"/>
<dbReference type="OrthoDB" id="1079266at2759"/>
<comment type="caution">
    <text evidence="2">The sequence shown here is derived from an EMBL/GenBank/DDBJ whole genome shotgun (WGS) entry which is preliminary data.</text>
</comment>
<feature type="compositionally biased region" description="Low complexity" evidence="1">
    <location>
        <begin position="1"/>
        <end position="12"/>
    </location>
</feature>
<sequence length="166" mass="18325">MAASGRSSGSSAVLRPLSSSQRLHNHQRSASPCNLNLRLKRFSHAGNVPKPSAAVSNQKIKCLCSPTTHPGSFRCAFHRRLENEKKGNLGSPARRNSSGNAAKNSGLVLRKVALVNSLRRIACVEAERFRRSLAATMLKPSSLHINRRTEFRPRPSRFKSLDEDQD</sequence>
<proteinExistence type="predicted"/>
<evidence type="ECO:0000313" key="2">
    <source>
        <dbReference type="EMBL" id="CAA7059040.1"/>
    </source>
</evidence>
<feature type="compositionally biased region" description="Polar residues" evidence="1">
    <location>
        <begin position="17"/>
        <end position="30"/>
    </location>
</feature>
<reference evidence="2" key="1">
    <citation type="submission" date="2020-01" db="EMBL/GenBank/DDBJ databases">
        <authorList>
            <person name="Mishra B."/>
        </authorList>
    </citation>
    <scope>NUCLEOTIDE SEQUENCE [LARGE SCALE GENOMIC DNA]</scope>
</reference>
<gene>
    <name evidence="2" type="ORF">MERR_LOCUS46276</name>
</gene>
<dbReference type="PANTHER" id="PTHR33132">
    <property type="entry name" value="OSJNBB0118P14.9 PROTEIN"/>
    <property type="match status" value="1"/>
</dbReference>
<evidence type="ECO:0008006" key="4">
    <source>
        <dbReference type="Google" id="ProtNLM"/>
    </source>
</evidence>
<feature type="region of interest" description="Disordered" evidence="1">
    <location>
        <begin position="146"/>
        <end position="166"/>
    </location>
</feature>
<evidence type="ECO:0000256" key="1">
    <source>
        <dbReference type="SAM" id="MobiDB-lite"/>
    </source>
</evidence>
<keyword evidence="3" id="KW-1185">Reference proteome</keyword>
<dbReference type="Proteomes" id="UP000467841">
    <property type="component" value="Unassembled WGS sequence"/>
</dbReference>
<name>A0A6D2LFN4_9BRAS</name>
<feature type="compositionally biased region" description="Basic and acidic residues" evidence="1">
    <location>
        <begin position="147"/>
        <end position="166"/>
    </location>
</feature>
<organism evidence="2 3">
    <name type="scientific">Microthlaspi erraticum</name>
    <dbReference type="NCBI Taxonomy" id="1685480"/>
    <lineage>
        <taxon>Eukaryota</taxon>
        <taxon>Viridiplantae</taxon>
        <taxon>Streptophyta</taxon>
        <taxon>Embryophyta</taxon>
        <taxon>Tracheophyta</taxon>
        <taxon>Spermatophyta</taxon>
        <taxon>Magnoliopsida</taxon>
        <taxon>eudicotyledons</taxon>
        <taxon>Gunneridae</taxon>
        <taxon>Pentapetalae</taxon>
        <taxon>rosids</taxon>
        <taxon>malvids</taxon>
        <taxon>Brassicales</taxon>
        <taxon>Brassicaceae</taxon>
        <taxon>Coluteocarpeae</taxon>
        <taxon>Microthlaspi</taxon>
    </lineage>
</organism>
<dbReference type="PANTHER" id="PTHR33132:SF132">
    <property type="entry name" value="SERINE-RICH PROTEIN"/>
    <property type="match status" value="1"/>
</dbReference>
<accession>A0A6D2LFN4</accession>
<dbReference type="EMBL" id="CACVBM020001751">
    <property type="protein sequence ID" value="CAA7059040.1"/>
    <property type="molecule type" value="Genomic_DNA"/>
</dbReference>